<dbReference type="Pfam" id="PF00010">
    <property type="entry name" value="HLH"/>
    <property type="match status" value="1"/>
</dbReference>
<feature type="coiled-coil region" evidence="5">
    <location>
        <begin position="37"/>
        <end position="64"/>
    </location>
</feature>
<dbReference type="EnsemblPlants" id="Kaladp0024s0569.1.v1.1">
    <property type="protein sequence ID" value="Kaladp0024s0569.1.v1.1"/>
    <property type="gene ID" value="Kaladp0024s0569.v1.1"/>
</dbReference>
<proteinExistence type="predicted"/>
<keyword evidence="2" id="KW-0805">Transcription regulation</keyword>
<evidence type="ECO:0000256" key="5">
    <source>
        <dbReference type="SAM" id="Coils"/>
    </source>
</evidence>
<keyword evidence="8" id="KW-1185">Reference proteome</keyword>
<organism evidence="7 8">
    <name type="scientific">Kalanchoe fedtschenkoi</name>
    <name type="common">Lavender scallops</name>
    <name type="synonym">South American air plant</name>
    <dbReference type="NCBI Taxonomy" id="63787"/>
    <lineage>
        <taxon>Eukaryota</taxon>
        <taxon>Viridiplantae</taxon>
        <taxon>Streptophyta</taxon>
        <taxon>Embryophyta</taxon>
        <taxon>Tracheophyta</taxon>
        <taxon>Spermatophyta</taxon>
        <taxon>Magnoliopsida</taxon>
        <taxon>eudicotyledons</taxon>
        <taxon>Gunneridae</taxon>
        <taxon>Pentapetalae</taxon>
        <taxon>Saxifragales</taxon>
        <taxon>Crassulaceae</taxon>
        <taxon>Kalanchoe</taxon>
    </lineage>
</organism>
<keyword evidence="4" id="KW-0539">Nucleus</keyword>
<dbReference type="PROSITE" id="PS50888">
    <property type="entry name" value="BHLH"/>
    <property type="match status" value="1"/>
</dbReference>
<feature type="domain" description="BHLH" evidence="6">
    <location>
        <begin position="1"/>
        <end position="47"/>
    </location>
</feature>
<evidence type="ECO:0000256" key="3">
    <source>
        <dbReference type="ARBA" id="ARBA00023163"/>
    </source>
</evidence>
<evidence type="ECO:0000256" key="2">
    <source>
        <dbReference type="ARBA" id="ARBA00023015"/>
    </source>
</evidence>
<dbReference type="InterPro" id="IPR011598">
    <property type="entry name" value="bHLH_dom"/>
</dbReference>
<evidence type="ECO:0000256" key="4">
    <source>
        <dbReference type="ARBA" id="ARBA00023242"/>
    </source>
</evidence>
<evidence type="ECO:0000313" key="7">
    <source>
        <dbReference type="EnsemblPlants" id="Kaladp0024s0569.1.v1.1"/>
    </source>
</evidence>
<dbReference type="InterPro" id="IPR044278">
    <property type="entry name" value="BHLH95-like"/>
</dbReference>
<evidence type="ECO:0000256" key="1">
    <source>
        <dbReference type="ARBA" id="ARBA00004123"/>
    </source>
</evidence>
<dbReference type="PANTHER" id="PTHR46772:SF8">
    <property type="entry name" value="TRANSCRIPTION FACTOR BHLH95"/>
    <property type="match status" value="1"/>
</dbReference>
<dbReference type="PANTHER" id="PTHR46772">
    <property type="entry name" value="BHLH DOMAIN-CONTAINING PROTEIN"/>
    <property type="match status" value="1"/>
</dbReference>
<dbReference type="InterPro" id="IPR036638">
    <property type="entry name" value="HLH_DNA-bd_sf"/>
</dbReference>
<sequence length="151" mass="16449">MSKERERRGHMARMYSILHSFLPNLSSDNQASREKIVAETIHLIKRLEDSKSRLEKAKAGLAAKSVASSSSSVALSASDDVAVFHVKRPHNDRTTLTTARILEVFDEHSADVLAASVVVDEGTVTVSVTAAVVSGDRSQAVERIKRDLLLP</sequence>
<dbReference type="GO" id="GO:0009960">
    <property type="term" value="P:endosperm development"/>
    <property type="evidence" value="ECO:0007669"/>
    <property type="project" value="InterPro"/>
</dbReference>
<dbReference type="Proteomes" id="UP000594263">
    <property type="component" value="Unplaced"/>
</dbReference>
<dbReference type="GO" id="GO:0005634">
    <property type="term" value="C:nucleus"/>
    <property type="evidence" value="ECO:0007669"/>
    <property type="project" value="UniProtKB-SubCell"/>
</dbReference>
<dbReference type="OMA" id="LVTDIFM"/>
<protein>
    <recommendedName>
        <fullName evidence="6">BHLH domain-containing protein</fullName>
    </recommendedName>
</protein>
<dbReference type="GO" id="GO:0046983">
    <property type="term" value="F:protein dimerization activity"/>
    <property type="evidence" value="ECO:0007669"/>
    <property type="project" value="InterPro"/>
</dbReference>
<dbReference type="Gene3D" id="4.10.280.10">
    <property type="entry name" value="Helix-loop-helix DNA-binding domain"/>
    <property type="match status" value="1"/>
</dbReference>
<dbReference type="CDD" id="cd00083">
    <property type="entry name" value="bHLH_SF"/>
    <property type="match status" value="1"/>
</dbReference>
<comment type="subcellular location">
    <subcellularLocation>
        <location evidence="1">Nucleus</location>
    </subcellularLocation>
</comment>
<evidence type="ECO:0000259" key="6">
    <source>
        <dbReference type="PROSITE" id="PS50888"/>
    </source>
</evidence>
<dbReference type="SUPFAM" id="SSF47459">
    <property type="entry name" value="HLH, helix-loop-helix DNA-binding domain"/>
    <property type="match status" value="1"/>
</dbReference>
<dbReference type="GO" id="GO:0003700">
    <property type="term" value="F:DNA-binding transcription factor activity"/>
    <property type="evidence" value="ECO:0007669"/>
    <property type="project" value="InterPro"/>
</dbReference>
<accession>A0A7N0T7R0</accession>
<dbReference type="Gramene" id="Kaladp0024s0569.1.v1.1">
    <property type="protein sequence ID" value="Kaladp0024s0569.1.v1.1"/>
    <property type="gene ID" value="Kaladp0024s0569.v1.1"/>
</dbReference>
<keyword evidence="5" id="KW-0175">Coiled coil</keyword>
<evidence type="ECO:0000313" key="8">
    <source>
        <dbReference type="Proteomes" id="UP000594263"/>
    </source>
</evidence>
<reference evidence="7" key="1">
    <citation type="submission" date="2021-01" db="UniProtKB">
        <authorList>
            <consortium name="EnsemblPlants"/>
        </authorList>
    </citation>
    <scope>IDENTIFICATION</scope>
</reference>
<dbReference type="AlphaFoldDB" id="A0A7N0T7R0"/>
<keyword evidence="3" id="KW-0804">Transcription</keyword>
<name>A0A7N0T7R0_KALFE</name>